<name>A0A428PXF4_9HYPO</name>
<dbReference type="Pfam" id="PF12706">
    <property type="entry name" value="Lactamase_B_2"/>
    <property type="match status" value="1"/>
</dbReference>
<dbReference type="PANTHER" id="PTHR43546:SF9">
    <property type="entry name" value="L-ASCORBATE-6-PHOSPHATE LACTONASE ULAG-RELATED"/>
    <property type="match status" value="1"/>
</dbReference>
<sequence>MTSPKINADVNITHIGTATAILQINGVNLLTDPFFSPAGTQWDRGVVILENSETPAMALHDLPAIDAVLLSHEDHPDNLDELGRQLLDGRRVITTMDGAKNLSPRPDVRGISPWETLPLNVGGEQFSVTGVPCQHVPGNECTGFIITSPDFGEIDGLPNAVYFSGDTVYFEELTEMRKRFHISIAIFNVGAAMVPMPPDGTMKQITMCGKQASRLVQEIGADVLIPMHYESWGHFTENGEKLSEVFEKEGISEHVAWLQPGVRKVISAKGH</sequence>
<accession>A0A428PXF4</accession>
<evidence type="ECO:0000313" key="3">
    <source>
        <dbReference type="EMBL" id="RSL57691.1"/>
    </source>
</evidence>
<keyword evidence="4" id="KW-1185">Reference proteome</keyword>
<dbReference type="PANTHER" id="PTHR43546">
    <property type="entry name" value="UPF0173 METAL-DEPENDENT HYDROLASE MJ1163-RELATED"/>
    <property type="match status" value="1"/>
</dbReference>
<dbReference type="Gene3D" id="3.60.15.10">
    <property type="entry name" value="Ribonuclease Z/Hydroxyacylglutathione hydrolase-like"/>
    <property type="match status" value="1"/>
</dbReference>
<dbReference type="InterPro" id="IPR036866">
    <property type="entry name" value="RibonucZ/Hydroxyglut_hydro"/>
</dbReference>
<evidence type="ECO:0000313" key="4">
    <source>
        <dbReference type="Proteomes" id="UP000287972"/>
    </source>
</evidence>
<dbReference type="Proteomes" id="UP000287972">
    <property type="component" value="Unassembled WGS sequence"/>
</dbReference>
<protein>
    <recommendedName>
        <fullName evidence="2">Metallo-beta-lactamase domain-containing protein</fullName>
    </recommendedName>
</protein>
<gene>
    <name evidence="3" type="ORF">CEP51_014191</name>
</gene>
<evidence type="ECO:0000256" key="1">
    <source>
        <dbReference type="ARBA" id="ARBA00022801"/>
    </source>
</evidence>
<dbReference type="InterPro" id="IPR001279">
    <property type="entry name" value="Metallo-B-lactamas"/>
</dbReference>
<comment type="caution">
    <text evidence="3">The sequence shown here is derived from an EMBL/GenBank/DDBJ whole genome shotgun (WGS) entry which is preliminary data.</text>
</comment>
<organism evidence="3 4">
    <name type="scientific">Fusarium floridanum</name>
    <dbReference type="NCBI Taxonomy" id="1325733"/>
    <lineage>
        <taxon>Eukaryota</taxon>
        <taxon>Fungi</taxon>
        <taxon>Dikarya</taxon>
        <taxon>Ascomycota</taxon>
        <taxon>Pezizomycotina</taxon>
        <taxon>Sordariomycetes</taxon>
        <taxon>Hypocreomycetidae</taxon>
        <taxon>Hypocreales</taxon>
        <taxon>Nectriaceae</taxon>
        <taxon>Fusarium</taxon>
        <taxon>Fusarium solani species complex</taxon>
    </lineage>
</organism>
<dbReference type="SUPFAM" id="SSF56281">
    <property type="entry name" value="Metallo-hydrolase/oxidoreductase"/>
    <property type="match status" value="1"/>
</dbReference>
<dbReference type="AlphaFoldDB" id="A0A428PXF4"/>
<dbReference type="EMBL" id="NKCL01000643">
    <property type="protein sequence ID" value="RSL57691.1"/>
    <property type="molecule type" value="Genomic_DNA"/>
</dbReference>
<feature type="domain" description="Metallo-beta-lactamase" evidence="2">
    <location>
        <begin position="28"/>
        <end position="229"/>
    </location>
</feature>
<reference evidence="3 4" key="1">
    <citation type="submission" date="2017-06" db="EMBL/GenBank/DDBJ databases">
        <title>Comparative genomic analysis of Ambrosia Fusariam Clade fungi.</title>
        <authorList>
            <person name="Stajich J.E."/>
            <person name="Carrillo J."/>
            <person name="Kijimoto T."/>
            <person name="Eskalen A."/>
            <person name="O'Donnell K."/>
            <person name="Kasson M."/>
        </authorList>
    </citation>
    <scope>NUCLEOTIDE SEQUENCE [LARGE SCALE GENOMIC DNA]</scope>
    <source>
        <strain evidence="3 4">NRRL62606</strain>
    </source>
</reference>
<dbReference type="GO" id="GO:0016787">
    <property type="term" value="F:hydrolase activity"/>
    <property type="evidence" value="ECO:0007669"/>
    <property type="project" value="UniProtKB-KW"/>
</dbReference>
<keyword evidence="1" id="KW-0378">Hydrolase</keyword>
<dbReference type="InterPro" id="IPR050114">
    <property type="entry name" value="UPF0173_UPF0282_UlaG_hydrolase"/>
</dbReference>
<proteinExistence type="predicted"/>
<evidence type="ECO:0000259" key="2">
    <source>
        <dbReference type="Pfam" id="PF12706"/>
    </source>
</evidence>